<name>A0ACC3A9Q6_9EURO</name>
<organism evidence="1 2">
    <name type="scientific">Neophaeococcomyces mojaviensis</name>
    <dbReference type="NCBI Taxonomy" id="3383035"/>
    <lineage>
        <taxon>Eukaryota</taxon>
        <taxon>Fungi</taxon>
        <taxon>Dikarya</taxon>
        <taxon>Ascomycota</taxon>
        <taxon>Pezizomycotina</taxon>
        <taxon>Eurotiomycetes</taxon>
        <taxon>Chaetothyriomycetidae</taxon>
        <taxon>Chaetothyriales</taxon>
        <taxon>Chaetothyriales incertae sedis</taxon>
        <taxon>Neophaeococcomyces</taxon>
    </lineage>
</organism>
<accession>A0ACC3A9Q6</accession>
<proteinExistence type="predicted"/>
<gene>
    <name evidence="1" type="ORF">H2198_004071</name>
</gene>
<protein>
    <submittedName>
        <fullName evidence="1">Uncharacterized protein</fullName>
    </submittedName>
</protein>
<evidence type="ECO:0000313" key="1">
    <source>
        <dbReference type="EMBL" id="KAJ9657875.1"/>
    </source>
</evidence>
<keyword evidence="2" id="KW-1185">Reference proteome</keyword>
<reference evidence="1" key="1">
    <citation type="submission" date="2022-10" db="EMBL/GenBank/DDBJ databases">
        <title>Culturing micro-colonial fungi from biological soil crusts in the Mojave desert and describing Neophaeococcomyces mojavensis, and introducing the new genera and species Taxawa tesnikishii.</title>
        <authorList>
            <person name="Kurbessoian T."/>
            <person name="Stajich J.E."/>
        </authorList>
    </citation>
    <scope>NUCLEOTIDE SEQUENCE</scope>
    <source>
        <strain evidence="1">JES_112</strain>
    </source>
</reference>
<dbReference type="Proteomes" id="UP001172386">
    <property type="component" value="Unassembled WGS sequence"/>
</dbReference>
<comment type="caution">
    <text evidence="1">The sequence shown here is derived from an EMBL/GenBank/DDBJ whole genome shotgun (WGS) entry which is preliminary data.</text>
</comment>
<evidence type="ECO:0000313" key="2">
    <source>
        <dbReference type="Proteomes" id="UP001172386"/>
    </source>
</evidence>
<dbReference type="EMBL" id="JAPDRQ010000058">
    <property type="protein sequence ID" value="KAJ9657875.1"/>
    <property type="molecule type" value="Genomic_DNA"/>
</dbReference>
<sequence>MSNDALSLPASGSVGDVNLHPENGATAVSRDPECLVLERSTIEIETTQEIGQEVVEGGLGSFADATVSGDVLIGQTDLAYFVVCGLAREDAVLWWTWLGQVAEIAHNYISLSNYLVATEGMAFGLRYGIDKKVFWKSMTDGTANLQVMHLEQPAPGLVDETSSSSGYQRAFAARLSLKGLGIAVNSAKRVGLDPTVDEHFNQSTTIHVHD</sequence>